<dbReference type="SMART" id="SM00732">
    <property type="entry name" value="YqgFc"/>
    <property type="match status" value="1"/>
</dbReference>
<dbReference type="Proteomes" id="UP000093858">
    <property type="component" value="Unassembled WGS sequence"/>
</dbReference>
<dbReference type="InterPro" id="IPR005227">
    <property type="entry name" value="YqgF"/>
</dbReference>
<feature type="domain" description="YqgF/RNase H-like" evidence="6">
    <location>
        <begin position="21"/>
        <end position="121"/>
    </location>
</feature>
<dbReference type="RefSeq" id="WP_064538854.1">
    <property type="nucleotide sequence ID" value="NZ_LWSU01000069.1"/>
</dbReference>
<dbReference type="Gene3D" id="3.30.420.140">
    <property type="entry name" value="YqgF/RNase H-like domain"/>
    <property type="match status" value="1"/>
</dbReference>
<evidence type="ECO:0000256" key="2">
    <source>
        <dbReference type="ARBA" id="ARBA00022517"/>
    </source>
</evidence>
<comment type="subcellular location">
    <subcellularLocation>
        <location evidence="5">Cytoplasm</location>
    </subcellularLocation>
</comment>
<evidence type="ECO:0000256" key="5">
    <source>
        <dbReference type="HAMAP-Rule" id="MF_00651"/>
    </source>
</evidence>
<evidence type="ECO:0000313" key="7">
    <source>
        <dbReference type="EMBL" id="OAX56472.1"/>
    </source>
</evidence>
<comment type="similarity">
    <text evidence="5">Belongs to the YqgF HJR family.</text>
</comment>
<dbReference type="Pfam" id="PF03652">
    <property type="entry name" value="RuvX"/>
    <property type="match status" value="1"/>
</dbReference>
<dbReference type="InterPro" id="IPR037027">
    <property type="entry name" value="YqgF/RNaseH-like_dom_sf"/>
</dbReference>
<dbReference type="SUPFAM" id="SSF53098">
    <property type="entry name" value="Ribonuclease H-like"/>
    <property type="match status" value="1"/>
</dbReference>
<dbReference type="AlphaFoldDB" id="A0A199P5K5"/>
<evidence type="ECO:0000256" key="4">
    <source>
        <dbReference type="ARBA" id="ARBA00022801"/>
    </source>
</evidence>
<gene>
    <name evidence="7" type="ORF">A6R73_13230</name>
</gene>
<name>A0A199P5K5_9XANT</name>
<keyword evidence="3 5" id="KW-0540">Nuclease</keyword>
<dbReference type="InterPro" id="IPR012337">
    <property type="entry name" value="RNaseH-like_sf"/>
</dbReference>
<dbReference type="GO" id="GO:0016788">
    <property type="term" value="F:hydrolase activity, acting on ester bonds"/>
    <property type="evidence" value="ECO:0007669"/>
    <property type="project" value="UniProtKB-UniRule"/>
</dbReference>
<sequence length="165" mass="17392">MPEPGAPAADAAAAGTIRRDGTVLGFDVGHRRIGVAVGSSFGSGARALAVVDVHAQGPDWPALDRLHTEWRPHGLVVGDPLTLEGADQPNRKRAHAFARELGARYRLPVVLVDERSSSVEAAQRFAGDRAAGRKRRRDAAALDAVAAAVIIERWLAAPDDATPIS</sequence>
<reference evidence="7 8" key="1">
    <citation type="submission" date="2016-04" db="EMBL/GenBank/DDBJ databases">
        <title>Xanthomonas translucens phylogeny.</title>
        <authorList>
            <person name="Langlois P."/>
        </authorList>
    </citation>
    <scope>NUCLEOTIDE SEQUENCE [LARGE SCALE GENOMIC DNA]</scope>
    <source>
        <strain evidence="7 8">B99</strain>
    </source>
</reference>
<dbReference type="InterPro" id="IPR006641">
    <property type="entry name" value="YqgF/RNaseH-like_dom"/>
</dbReference>
<dbReference type="HAMAP" id="MF_00651">
    <property type="entry name" value="Nuclease_YqgF"/>
    <property type="match status" value="1"/>
</dbReference>
<dbReference type="PANTHER" id="PTHR33317:SF4">
    <property type="entry name" value="POLYNUCLEOTIDYL TRANSFERASE, RIBONUCLEASE H-LIKE SUPERFAMILY PROTEIN"/>
    <property type="match status" value="1"/>
</dbReference>
<protein>
    <recommendedName>
        <fullName evidence="5">Putative pre-16S rRNA nuclease</fullName>
        <ecNumber evidence="5">3.1.-.-</ecNumber>
    </recommendedName>
</protein>
<comment type="function">
    <text evidence="5">Could be a nuclease involved in processing of the 5'-end of pre-16S rRNA.</text>
</comment>
<dbReference type="PANTHER" id="PTHR33317">
    <property type="entry name" value="POLYNUCLEOTIDYL TRANSFERASE, RIBONUCLEASE H-LIKE SUPERFAMILY PROTEIN"/>
    <property type="match status" value="1"/>
</dbReference>
<proteinExistence type="inferred from homology"/>
<evidence type="ECO:0000313" key="8">
    <source>
        <dbReference type="Proteomes" id="UP000093858"/>
    </source>
</evidence>
<evidence type="ECO:0000256" key="1">
    <source>
        <dbReference type="ARBA" id="ARBA00022490"/>
    </source>
</evidence>
<dbReference type="NCBIfam" id="TIGR00250">
    <property type="entry name" value="RNAse_H_YqgF"/>
    <property type="match status" value="1"/>
</dbReference>
<comment type="caution">
    <text evidence="7">The sequence shown here is derived from an EMBL/GenBank/DDBJ whole genome shotgun (WGS) entry which is preliminary data.</text>
</comment>
<keyword evidence="1 5" id="KW-0963">Cytoplasm</keyword>
<keyword evidence="2 5" id="KW-0690">Ribosome biogenesis</keyword>
<dbReference type="EMBL" id="LWSU01000069">
    <property type="protein sequence ID" value="OAX56472.1"/>
    <property type="molecule type" value="Genomic_DNA"/>
</dbReference>
<dbReference type="CDD" id="cd16964">
    <property type="entry name" value="YqgF"/>
    <property type="match status" value="1"/>
</dbReference>
<dbReference type="EC" id="3.1.-.-" evidence="5"/>
<organism evidence="7 8">
    <name type="scientific">Xanthomonas graminis pv. poae</name>
    <dbReference type="NCBI Taxonomy" id="227946"/>
    <lineage>
        <taxon>Bacteria</taxon>
        <taxon>Pseudomonadati</taxon>
        <taxon>Pseudomonadota</taxon>
        <taxon>Gammaproteobacteria</taxon>
        <taxon>Lysobacterales</taxon>
        <taxon>Lysobacteraceae</taxon>
        <taxon>Xanthomonas</taxon>
        <taxon>Xanthomonas translucens group</taxon>
        <taxon>Xanthomonas graminis</taxon>
    </lineage>
</organism>
<dbReference type="GO" id="GO:0005829">
    <property type="term" value="C:cytosol"/>
    <property type="evidence" value="ECO:0007669"/>
    <property type="project" value="TreeGrafter"/>
</dbReference>
<dbReference type="GO" id="GO:0004518">
    <property type="term" value="F:nuclease activity"/>
    <property type="evidence" value="ECO:0007669"/>
    <property type="project" value="UniProtKB-KW"/>
</dbReference>
<keyword evidence="4 5" id="KW-0378">Hydrolase</keyword>
<evidence type="ECO:0000259" key="6">
    <source>
        <dbReference type="SMART" id="SM00732"/>
    </source>
</evidence>
<evidence type="ECO:0000256" key="3">
    <source>
        <dbReference type="ARBA" id="ARBA00022722"/>
    </source>
</evidence>
<dbReference type="GO" id="GO:0000967">
    <property type="term" value="P:rRNA 5'-end processing"/>
    <property type="evidence" value="ECO:0007669"/>
    <property type="project" value="UniProtKB-UniRule"/>
</dbReference>
<accession>A0A199P5K5</accession>